<evidence type="ECO:0000313" key="2">
    <source>
        <dbReference type="Proteomes" id="UP000727407"/>
    </source>
</evidence>
<gene>
    <name evidence="1" type="primary">cobQ</name>
    <name evidence="1" type="ORF">DAT39_014126</name>
</gene>
<keyword evidence="2" id="KW-1185">Reference proteome</keyword>
<proteinExistence type="predicted"/>
<feature type="non-terminal residue" evidence="1">
    <location>
        <position position="57"/>
    </location>
</feature>
<name>A0A8J4UJV2_CLAMG</name>
<evidence type="ECO:0000313" key="1">
    <source>
        <dbReference type="EMBL" id="KAF5896165.1"/>
    </source>
</evidence>
<dbReference type="Proteomes" id="UP000727407">
    <property type="component" value="Unassembled WGS sequence"/>
</dbReference>
<dbReference type="AlphaFoldDB" id="A0A8J4UJV2"/>
<dbReference type="EMBL" id="QNUK01000288">
    <property type="protein sequence ID" value="KAF5896165.1"/>
    <property type="molecule type" value="Genomic_DNA"/>
</dbReference>
<accession>A0A8J4UJV2</accession>
<comment type="caution">
    <text evidence="1">The sequence shown here is derived from an EMBL/GenBank/DDBJ whole genome shotgun (WGS) entry which is preliminary data.</text>
</comment>
<reference evidence="1" key="1">
    <citation type="submission" date="2020-07" db="EMBL/GenBank/DDBJ databases">
        <title>Clarias magur genome sequencing, assembly and annotation.</title>
        <authorList>
            <person name="Kushwaha B."/>
            <person name="Kumar R."/>
            <person name="Das P."/>
            <person name="Joshi C.G."/>
            <person name="Kumar D."/>
            <person name="Nagpure N.S."/>
            <person name="Pandey M."/>
            <person name="Agarwal S."/>
            <person name="Srivastava S."/>
            <person name="Singh M."/>
            <person name="Sahoo L."/>
            <person name="Jayasankar P."/>
            <person name="Meher P.K."/>
            <person name="Koringa P.G."/>
            <person name="Iquebal M.A."/>
            <person name="Das S.P."/>
            <person name="Bit A."/>
            <person name="Patnaik S."/>
            <person name="Patel N."/>
            <person name="Shah T.M."/>
            <person name="Hinsu A."/>
            <person name="Jena J.K."/>
        </authorList>
    </citation>
    <scope>NUCLEOTIDE SEQUENCE</scope>
    <source>
        <strain evidence="1">CIFAMagur01</strain>
        <tissue evidence="1">Testis</tissue>
    </source>
</reference>
<organism evidence="1 2">
    <name type="scientific">Clarias magur</name>
    <name type="common">Asian catfish</name>
    <name type="synonym">Macropteronotus magur</name>
    <dbReference type="NCBI Taxonomy" id="1594786"/>
    <lineage>
        <taxon>Eukaryota</taxon>
        <taxon>Metazoa</taxon>
        <taxon>Chordata</taxon>
        <taxon>Craniata</taxon>
        <taxon>Vertebrata</taxon>
        <taxon>Euteleostomi</taxon>
        <taxon>Actinopterygii</taxon>
        <taxon>Neopterygii</taxon>
        <taxon>Teleostei</taxon>
        <taxon>Ostariophysi</taxon>
        <taxon>Siluriformes</taxon>
        <taxon>Clariidae</taxon>
        <taxon>Clarias</taxon>
    </lineage>
</organism>
<protein>
    <submittedName>
        <fullName evidence="1">Cobyric acid synthase</fullName>
    </submittedName>
</protein>
<sequence length="57" mass="6835">LWSGFHGYHLYVHHIFKEFINWDDCHGGPWWAKPHAQHTLVHWVFCRLSIMASIACF</sequence>
<feature type="non-terminal residue" evidence="1">
    <location>
        <position position="1"/>
    </location>
</feature>